<keyword evidence="2" id="KW-1185">Reference proteome</keyword>
<evidence type="ECO:0000313" key="2">
    <source>
        <dbReference type="Proteomes" id="UP001219525"/>
    </source>
</evidence>
<dbReference type="EMBL" id="JARJCW010000001">
    <property type="protein sequence ID" value="KAJ7230011.1"/>
    <property type="molecule type" value="Genomic_DNA"/>
</dbReference>
<gene>
    <name evidence="1" type="ORF">GGX14DRAFT_692008</name>
</gene>
<evidence type="ECO:0000313" key="1">
    <source>
        <dbReference type="EMBL" id="KAJ7230011.1"/>
    </source>
</evidence>
<dbReference type="AlphaFoldDB" id="A0AAD6YUS8"/>
<accession>A0AAD6YUS8</accession>
<proteinExistence type="predicted"/>
<dbReference type="Proteomes" id="UP001219525">
    <property type="component" value="Unassembled WGS sequence"/>
</dbReference>
<feature type="non-terminal residue" evidence="1">
    <location>
        <position position="1"/>
    </location>
</feature>
<organism evidence="1 2">
    <name type="scientific">Mycena pura</name>
    <dbReference type="NCBI Taxonomy" id="153505"/>
    <lineage>
        <taxon>Eukaryota</taxon>
        <taxon>Fungi</taxon>
        <taxon>Dikarya</taxon>
        <taxon>Basidiomycota</taxon>
        <taxon>Agaricomycotina</taxon>
        <taxon>Agaricomycetes</taxon>
        <taxon>Agaricomycetidae</taxon>
        <taxon>Agaricales</taxon>
        <taxon>Marasmiineae</taxon>
        <taxon>Mycenaceae</taxon>
        <taxon>Mycena</taxon>
    </lineage>
</organism>
<reference evidence="1" key="1">
    <citation type="submission" date="2023-03" db="EMBL/GenBank/DDBJ databases">
        <title>Massive genome expansion in bonnet fungi (Mycena s.s.) driven by repeated elements and novel gene families across ecological guilds.</title>
        <authorList>
            <consortium name="Lawrence Berkeley National Laboratory"/>
            <person name="Harder C.B."/>
            <person name="Miyauchi S."/>
            <person name="Viragh M."/>
            <person name="Kuo A."/>
            <person name="Thoen E."/>
            <person name="Andreopoulos B."/>
            <person name="Lu D."/>
            <person name="Skrede I."/>
            <person name="Drula E."/>
            <person name="Henrissat B."/>
            <person name="Morin E."/>
            <person name="Kohler A."/>
            <person name="Barry K."/>
            <person name="LaButti K."/>
            <person name="Morin E."/>
            <person name="Salamov A."/>
            <person name="Lipzen A."/>
            <person name="Mereny Z."/>
            <person name="Hegedus B."/>
            <person name="Baldrian P."/>
            <person name="Stursova M."/>
            <person name="Weitz H."/>
            <person name="Taylor A."/>
            <person name="Grigoriev I.V."/>
            <person name="Nagy L.G."/>
            <person name="Martin F."/>
            <person name="Kauserud H."/>
        </authorList>
    </citation>
    <scope>NUCLEOTIDE SEQUENCE</scope>
    <source>
        <strain evidence="1">9144</strain>
    </source>
</reference>
<sequence>VTPHGCAELFAIICICAEQTFSQASIYGVDFSDAFSKALDAYISSTLDDSVRNAIAKLPQQDYQEVENPGDPSYRQQKKVVAPLVEIVKTHRLRIPVQQ</sequence>
<comment type="caution">
    <text evidence="1">The sequence shown here is derived from an EMBL/GenBank/DDBJ whole genome shotgun (WGS) entry which is preliminary data.</text>
</comment>
<protein>
    <submittedName>
        <fullName evidence="1">Uncharacterized protein</fullName>
    </submittedName>
</protein>
<name>A0AAD6YUS8_9AGAR</name>